<name>A0A1T5P5K1_9BACT</name>
<sequence length="59" mass="6694">MAIESRYEYPVAGENCDCLYIVLPVITLSGERLLLYDCLQTPIIPFSSDCHPLYCQIPL</sequence>
<organism evidence="1 2">
    <name type="scientific">Chitinophaga ginsengisegetis</name>
    <dbReference type="NCBI Taxonomy" id="393003"/>
    <lineage>
        <taxon>Bacteria</taxon>
        <taxon>Pseudomonadati</taxon>
        <taxon>Bacteroidota</taxon>
        <taxon>Chitinophagia</taxon>
        <taxon>Chitinophagales</taxon>
        <taxon>Chitinophagaceae</taxon>
        <taxon>Chitinophaga</taxon>
    </lineage>
</organism>
<dbReference type="AlphaFoldDB" id="A0A1T5P5K1"/>
<proteinExistence type="predicted"/>
<reference evidence="2" key="1">
    <citation type="submission" date="2017-02" db="EMBL/GenBank/DDBJ databases">
        <authorList>
            <person name="Varghese N."/>
            <person name="Submissions S."/>
        </authorList>
    </citation>
    <scope>NUCLEOTIDE SEQUENCE [LARGE SCALE GENOMIC DNA]</scope>
    <source>
        <strain evidence="2">DSM 18108</strain>
    </source>
</reference>
<keyword evidence="2" id="KW-1185">Reference proteome</keyword>
<dbReference type="Proteomes" id="UP000190166">
    <property type="component" value="Unassembled WGS sequence"/>
</dbReference>
<dbReference type="EMBL" id="FUZZ01000003">
    <property type="protein sequence ID" value="SKD07982.1"/>
    <property type="molecule type" value="Genomic_DNA"/>
</dbReference>
<evidence type="ECO:0000313" key="1">
    <source>
        <dbReference type="EMBL" id="SKD07982.1"/>
    </source>
</evidence>
<accession>A0A1T5P5K1</accession>
<gene>
    <name evidence="1" type="ORF">SAMN05660461_3933</name>
</gene>
<evidence type="ECO:0000313" key="2">
    <source>
        <dbReference type="Proteomes" id="UP000190166"/>
    </source>
</evidence>
<dbReference type="STRING" id="393003.SAMN05660461_3933"/>
<protein>
    <submittedName>
        <fullName evidence="1">Uncharacterized protein</fullName>
    </submittedName>
</protein>